<feature type="region of interest" description="Disordered" evidence="1">
    <location>
        <begin position="43"/>
        <end position="65"/>
    </location>
</feature>
<evidence type="ECO:0000313" key="5">
    <source>
        <dbReference type="Proteomes" id="UP000054359"/>
    </source>
</evidence>
<dbReference type="Pfam" id="PF13358">
    <property type="entry name" value="DDE_3"/>
    <property type="match status" value="1"/>
</dbReference>
<dbReference type="GO" id="GO:0003677">
    <property type="term" value="F:DNA binding"/>
    <property type="evidence" value="ECO:0007669"/>
    <property type="project" value="InterPro"/>
</dbReference>
<accession>A0A087T0L4</accession>
<evidence type="ECO:0000256" key="1">
    <source>
        <dbReference type="SAM" id="MobiDB-lite"/>
    </source>
</evidence>
<dbReference type="InterPro" id="IPR038717">
    <property type="entry name" value="Tc1-like_DDE_dom"/>
</dbReference>
<evidence type="ECO:0000313" key="4">
    <source>
        <dbReference type="EMBL" id="KFM58653.1"/>
    </source>
</evidence>
<dbReference type="STRING" id="407821.A0A087T0L4"/>
<dbReference type="Proteomes" id="UP000054359">
    <property type="component" value="Unassembled WGS sequence"/>
</dbReference>
<dbReference type="Pfam" id="PF01498">
    <property type="entry name" value="HTH_Tnp_Tc3_2"/>
    <property type="match status" value="1"/>
</dbReference>
<dbReference type="GO" id="GO:0006313">
    <property type="term" value="P:DNA transposition"/>
    <property type="evidence" value="ECO:0007669"/>
    <property type="project" value="InterPro"/>
</dbReference>
<dbReference type="EMBL" id="KK112833">
    <property type="protein sequence ID" value="KFM58653.1"/>
    <property type="molecule type" value="Genomic_DNA"/>
</dbReference>
<dbReference type="OMA" id="CINEYLR"/>
<evidence type="ECO:0000259" key="2">
    <source>
        <dbReference type="Pfam" id="PF01498"/>
    </source>
</evidence>
<feature type="domain" description="Tc1-like transposase DDE" evidence="3">
    <location>
        <begin position="142"/>
        <end position="292"/>
    </location>
</feature>
<dbReference type="Gene3D" id="1.10.10.10">
    <property type="entry name" value="Winged helix-like DNA-binding domain superfamily/Winged helix DNA-binding domain"/>
    <property type="match status" value="1"/>
</dbReference>
<dbReference type="InterPro" id="IPR036388">
    <property type="entry name" value="WH-like_DNA-bd_sf"/>
</dbReference>
<feature type="non-terminal residue" evidence="4">
    <location>
        <position position="351"/>
    </location>
</feature>
<organism evidence="4 5">
    <name type="scientific">Stegodyphus mimosarum</name>
    <name type="common">African social velvet spider</name>
    <dbReference type="NCBI Taxonomy" id="407821"/>
    <lineage>
        <taxon>Eukaryota</taxon>
        <taxon>Metazoa</taxon>
        <taxon>Ecdysozoa</taxon>
        <taxon>Arthropoda</taxon>
        <taxon>Chelicerata</taxon>
        <taxon>Arachnida</taxon>
        <taxon>Araneae</taxon>
        <taxon>Araneomorphae</taxon>
        <taxon>Entelegynae</taxon>
        <taxon>Eresoidea</taxon>
        <taxon>Eresidae</taxon>
        <taxon>Stegodyphus</taxon>
    </lineage>
</organism>
<keyword evidence="5" id="KW-1185">Reference proteome</keyword>
<protein>
    <submittedName>
        <fullName evidence="4">Transposable element Tc3 transposase</fullName>
    </submittedName>
</protein>
<dbReference type="InterPro" id="IPR036397">
    <property type="entry name" value="RNaseH_sf"/>
</dbReference>
<dbReference type="PANTHER" id="PTHR23022:SF129">
    <property type="entry name" value="TRANSPOSABLE ELEMENT TC3 TRANSPOSASE"/>
    <property type="match status" value="1"/>
</dbReference>
<feature type="domain" description="Transposase Tc1-like" evidence="2">
    <location>
        <begin position="66"/>
        <end position="134"/>
    </location>
</feature>
<sequence length="351" mass="41498">MPRNVQFSKTEIAQIYCLKALGMKVVDIARKMRRRRAGISQILSKGDNFETKSRSGRPKQTTKRQDREILRLISTQKLSIRSVSREVTFPISKSTVHRRLRKRKHLIYRKMHCSPKLTARHKDARVQWARNHMHWTDELLSVVFSDERKFNLDGPDRWAYYWHDIRQKPQTFISRQQGGGSVMVWGAFSFNRTTDIAFLEGRLCSEDYQKMLEMHLLPFGELLGGDQWIYQQDNCSVHVSNSTKEWFRRNQVTAMDWPALSPDLNPMENLWGILASDVYAKGRQFSTIHDLKLQIERSWFSLKPELLQTLVISTEDSWDRALFAVWAREEFLDMLDLRLRGILKRKRKLKN</sequence>
<dbReference type="PANTHER" id="PTHR23022">
    <property type="entry name" value="TRANSPOSABLE ELEMENT-RELATED"/>
    <property type="match status" value="1"/>
</dbReference>
<proteinExistence type="predicted"/>
<dbReference type="AlphaFoldDB" id="A0A087T0L4"/>
<evidence type="ECO:0000259" key="3">
    <source>
        <dbReference type="Pfam" id="PF13358"/>
    </source>
</evidence>
<dbReference type="OrthoDB" id="6437317at2759"/>
<dbReference type="InterPro" id="IPR002492">
    <property type="entry name" value="Transposase_Tc1-like"/>
</dbReference>
<gene>
    <name evidence="4" type="ORF">X975_21117</name>
</gene>
<reference evidence="4 5" key="1">
    <citation type="submission" date="2013-11" db="EMBL/GenBank/DDBJ databases">
        <title>Genome sequencing of Stegodyphus mimosarum.</title>
        <authorList>
            <person name="Bechsgaard J."/>
        </authorList>
    </citation>
    <scope>NUCLEOTIDE SEQUENCE [LARGE SCALE GENOMIC DNA]</scope>
</reference>
<dbReference type="InterPro" id="IPR052338">
    <property type="entry name" value="Transposase_5"/>
</dbReference>
<name>A0A087T0L4_STEMI</name>
<dbReference type="GO" id="GO:0015074">
    <property type="term" value="P:DNA integration"/>
    <property type="evidence" value="ECO:0007669"/>
    <property type="project" value="InterPro"/>
</dbReference>
<dbReference type="Gene3D" id="3.30.420.10">
    <property type="entry name" value="Ribonuclease H-like superfamily/Ribonuclease H"/>
    <property type="match status" value="1"/>
</dbReference>